<name>A0A9X2JKC9_9BACT</name>
<dbReference type="AlphaFoldDB" id="A0A9X2JKC9"/>
<protein>
    <submittedName>
        <fullName evidence="1">Uncharacterized protein</fullName>
    </submittedName>
</protein>
<accession>A0A9X2JKC9</accession>
<gene>
    <name evidence="1" type="ORF">NG895_29655</name>
</gene>
<dbReference type="RefSeq" id="WP_252856201.1">
    <property type="nucleotide sequence ID" value="NZ_JAMXLR010000095.1"/>
</dbReference>
<reference evidence="1" key="1">
    <citation type="submission" date="2022-06" db="EMBL/GenBank/DDBJ databases">
        <title>Aeoliella straminimaris, a novel planctomycete from sediments.</title>
        <authorList>
            <person name="Vitorino I.R."/>
            <person name="Lage O.M."/>
        </authorList>
    </citation>
    <scope>NUCLEOTIDE SEQUENCE</scope>
    <source>
        <strain evidence="1">ICT_H6.2</strain>
    </source>
</reference>
<comment type="caution">
    <text evidence="1">The sequence shown here is derived from an EMBL/GenBank/DDBJ whole genome shotgun (WGS) entry which is preliminary data.</text>
</comment>
<organism evidence="1 2">
    <name type="scientific">Aeoliella straminimaris</name>
    <dbReference type="NCBI Taxonomy" id="2954799"/>
    <lineage>
        <taxon>Bacteria</taxon>
        <taxon>Pseudomonadati</taxon>
        <taxon>Planctomycetota</taxon>
        <taxon>Planctomycetia</taxon>
        <taxon>Pirellulales</taxon>
        <taxon>Lacipirellulaceae</taxon>
        <taxon>Aeoliella</taxon>
    </lineage>
</organism>
<dbReference type="EMBL" id="JAMXLR010000095">
    <property type="protein sequence ID" value="MCO6048088.1"/>
    <property type="molecule type" value="Genomic_DNA"/>
</dbReference>
<evidence type="ECO:0000313" key="1">
    <source>
        <dbReference type="EMBL" id="MCO6048088.1"/>
    </source>
</evidence>
<dbReference type="Proteomes" id="UP001155241">
    <property type="component" value="Unassembled WGS sequence"/>
</dbReference>
<evidence type="ECO:0000313" key="2">
    <source>
        <dbReference type="Proteomes" id="UP001155241"/>
    </source>
</evidence>
<proteinExistence type="predicted"/>
<keyword evidence="2" id="KW-1185">Reference proteome</keyword>
<sequence length="343" mass="37935">MSSVLSLGVLRRFTLAGLVFGCVTLPGFGDQQAVHPEQSCYLCEDLVTFDLVVAAPAGERVHVDYRLASGQRTIARGTADLRTEAIDGENYIRLPINLSEVQLKTIVTLQFEATLTANDQRSELSKIIHLYPVDPQIPLEFSYEEMGIHLYDPQGDTAKLLADSRIPHVRLRSLGAVESITKDVLVIGQGVSFKKQRSLSETIVSAARRGVPVLCLAPAGGTLQVDVTDQGDRLSPAEFVVGDGNWPHRYDKRLDLLPTPFGFSLQSDGERLEFTFQEDPDAQIWNGSNLVFTRDGDFKPGKIEVSCSPLLENWQTSPVPRYTLAYCLLRLHSPAEIDESHDQ</sequence>